<keyword evidence="3" id="KW-1185">Reference proteome</keyword>
<evidence type="ECO:0000259" key="1">
    <source>
        <dbReference type="Pfam" id="PF13524"/>
    </source>
</evidence>
<accession>A0A250IAH7</accession>
<evidence type="ECO:0000313" key="2">
    <source>
        <dbReference type="EMBL" id="ATB28884.1"/>
    </source>
</evidence>
<gene>
    <name evidence="2" type="ORF">MEBOL_002333</name>
</gene>
<protein>
    <recommendedName>
        <fullName evidence="1">Spore protein YkvP/CgeB glycosyl transferase-like domain-containing protein</fullName>
    </recommendedName>
</protein>
<dbReference type="Proteomes" id="UP000217289">
    <property type="component" value="Chromosome"/>
</dbReference>
<reference evidence="2 3" key="1">
    <citation type="submission" date="2017-06" db="EMBL/GenBank/DDBJ databases">
        <authorList>
            <person name="Kim H.J."/>
            <person name="Triplett B.A."/>
        </authorList>
    </citation>
    <scope>NUCLEOTIDE SEQUENCE [LARGE SCALE GENOMIC DNA]</scope>
    <source>
        <strain evidence="2 3">DSM 14713</strain>
    </source>
</reference>
<dbReference type="KEGG" id="mbd:MEBOL_002333"/>
<dbReference type="EMBL" id="CP022163">
    <property type="protein sequence ID" value="ATB28884.1"/>
    <property type="molecule type" value="Genomic_DNA"/>
</dbReference>
<dbReference type="AlphaFoldDB" id="A0A250IAH7"/>
<name>A0A250IAH7_9BACT</name>
<dbReference type="Pfam" id="PF13524">
    <property type="entry name" value="Glyco_trans_1_2"/>
    <property type="match status" value="1"/>
</dbReference>
<organism evidence="2 3">
    <name type="scientific">Melittangium boletus DSM 14713</name>
    <dbReference type="NCBI Taxonomy" id="1294270"/>
    <lineage>
        <taxon>Bacteria</taxon>
        <taxon>Pseudomonadati</taxon>
        <taxon>Myxococcota</taxon>
        <taxon>Myxococcia</taxon>
        <taxon>Myxococcales</taxon>
        <taxon>Cystobacterineae</taxon>
        <taxon>Archangiaceae</taxon>
        <taxon>Melittangium</taxon>
    </lineage>
</organism>
<dbReference type="SUPFAM" id="SSF53756">
    <property type="entry name" value="UDP-Glycosyltransferase/glycogen phosphorylase"/>
    <property type="match status" value="1"/>
</dbReference>
<dbReference type="InterPro" id="IPR055259">
    <property type="entry name" value="YkvP/CgeB_Glyco_trans-like"/>
</dbReference>
<proteinExistence type="predicted"/>
<dbReference type="Gene3D" id="3.40.50.2000">
    <property type="entry name" value="Glycogen Phosphorylase B"/>
    <property type="match status" value="1"/>
</dbReference>
<sequence length="357" mass="39961">MRIVILGLSITSSWGNGHATTYRGLVRELVRRGHEVLFLERDMPWYACNRDLQRPPFGRTELYADLEMLKDRFTDAVRGADLVVVGSYVPQGVEVGAWVQRTARGVPAFYDIDTPVTLAKLARGDFEYLSPELIPGYRLYLSFTGGPLLQRIERELGSPAARPLYCSCDPELYAPETREPLWDLGYLGTYSDDRQPVLERLMLDAAREWPSGRFVVAGPQYPANLAWPGNVARVEHLAPPEHPAFYNSQRFTLNVTRADMVRAGYSPSVRLFEAAACAVPLISDAWPGLGTFFVPGEEILISHSGEQTCRYLQEVTEGERRAMGMRARARVLSEHTAAHRAETLEGYLRSVTSGRAP</sequence>
<evidence type="ECO:0000313" key="3">
    <source>
        <dbReference type="Proteomes" id="UP000217289"/>
    </source>
</evidence>
<dbReference type="RefSeq" id="WP_179956408.1">
    <property type="nucleotide sequence ID" value="NZ_CP022163.1"/>
</dbReference>
<feature type="domain" description="Spore protein YkvP/CgeB glycosyl transferase-like" evidence="1">
    <location>
        <begin position="195"/>
        <end position="345"/>
    </location>
</feature>